<dbReference type="SUPFAM" id="SSF56925">
    <property type="entry name" value="OMPA-like"/>
    <property type="match status" value="1"/>
</dbReference>
<dbReference type="InterPro" id="IPR051692">
    <property type="entry name" value="OMP-like"/>
</dbReference>
<dbReference type="PANTHER" id="PTHR34001:SF3">
    <property type="entry name" value="BLL7405 PROTEIN"/>
    <property type="match status" value="1"/>
</dbReference>
<evidence type="ECO:0000313" key="6">
    <source>
        <dbReference type="EMBL" id="ASQ47300.1"/>
    </source>
</evidence>
<feature type="chain" id="PRO_5013324776" evidence="4">
    <location>
        <begin position="25"/>
        <end position="234"/>
    </location>
</feature>
<evidence type="ECO:0000256" key="1">
    <source>
        <dbReference type="ARBA" id="ARBA00004370"/>
    </source>
</evidence>
<accession>A0A222P614</accession>
<evidence type="ECO:0000256" key="2">
    <source>
        <dbReference type="ARBA" id="ARBA00022729"/>
    </source>
</evidence>
<dbReference type="OrthoDB" id="5639362at2"/>
<protein>
    <submittedName>
        <fullName evidence="6">OmpA-like transmembrane domain protein</fullName>
    </submittedName>
</protein>
<dbReference type="EMBL" id="CP016397">
    <property type="protein sequence ID" value="ASQ47300.1"/>
    <property type="molecule type" value="Genomic_DNA"/>
</dbReference>
<dbReference type="InterPro" id="IPR027385">
    <property type="entry name" value="Beta-barrel_OMP"/>
</dbReference>
<sequence length="234" mass="26162">MTRRNWNRFAVLFIGISLNTLCYANVKDGFYAGAGIGGSFDRFKLTTQSPVTGFTIYSPPQNESTFMGDVFLGYGGTSMHGFYLGAELGTYFPQRTGTVKNRPGVTLSQTRFTNIMRIRDYLTADLLPGYRFNQQWLVRARLGAAYANSKFRQLATASSSQTDNQEKIVGGRIGAGIDFAYTNQLSIGIDYFHTQYREMSTVSAHPFNTRFRQKVSSNFVGVSASYTFAEKFSK</sequence>
<keyword evidence="7" id="KW-1185">Reference proteome</keyword>
<feature type="signal peptide" evidence="4">
    <location>
        <begin position="1"/>
        <end position="24"/>
    </location>
</feature>
<evidence type="ECO:0000259" key="5">
    <source>
        <dbReference type="Pfam" id="PF13505"/>
    </source>
</evidence>
<dbReference type="Proteomes" id="UP000201728">
    <property type="component" value="Chromosome"/>
</dbReference>
<dbReference type="InterPro" id="IPR011250">
    <property type="entry name" value="OMP/PagP_B-barrel"/>
</dbReference>
<name>A0A222P614_9GAMM</name>
<dbReference type="Pfam" id="PF13505">
    <property type="entry name" value="OMP_b-brl"/>
    <property type="match status" value="1"/>
</dbReference>
<keyword evidence="2 4" id="KW-0732">Signal</keyword>
<proteinExistence type="predicted"/>
<reference evidence="7" key="1">
    <citation type="submission" date="2016-07" db="EMBL/GenBank/DDBJ databases">
        <authorList>
            <person name="Florea S."/>
            <person name="Webb J.S."/>
            <person name="Jaromczyk J."/>
            <person name="Schardl C.L."/>
        </authorList>
    </citation>
    <scope>NUCLEOTIDE SEQUENCE [LARGE SCALE GENOMIC DNA]</scope>
    <source>
        <strain evidence="7">CDC-D5610</strain>
    </source>
</reference>
<feature type="domain" description="Outer membrane protein beta-barrel" evidence="5">
    <location>
        <begin position="27"/>
        <end position="228"/>
    </location>
</feature>
<keyword evidence="3" id="KW-0472">Membrane</keyword>
<comment type="subcellular location">
    <subcellularLocation>
        <location evidence="1">Membrane</location>
    </subcellularLocation>
</comment>
<evidence type="ECO:0000256" key="4">
    <source>
        <dbReference type="SAM" id="SignalP"/>
    </source>
</evidence>
<evidence type="ECO:0000256" key="3">
    <source>
        <dbReference type="ARBA" id="ARBA00023136"/>
    </source>
</evidence>
<keyword evidence="6" id="KW-0812">Transmembrane</keyword>
<evidence type="ECO:0000313" key="7">
    <source>
        <dbReference type="Proteomes" id="UP000201728"/>
    </source>
</evidence>
<organism evidence="6 7">
    <name type="scientific">Legionella clemsonensis</name>
    <dbReference type="NCBI Taxonomy" id="1867846"/>
    <lineage>
        <taxon>Bacteria</taxon>
        <taxon>Pseudomonadati</taxon>
        <taxon>Pseudomonadota</taxon>
        <taxon>Gammaproteobacteria</taxon>
        <taxon>Legionellales</taxon>
        <taxon>Legionellaceae</taxon>
        <taxon>Legionella</taxon>
    </lineage>
</organism>
<dbReference type="Gene3D" id="2.40.160.20">
    <property type="match status" value="1"/>
</dbReference>
<dbReference type="KEGG" id="lcd:clem_13870"/>
<dbReference type="AlphaFoldDB" id="A0A222P614"/>
<gene>
    <name evidence="6" type="ORF">clem_13870</name>
</gene>
<dbReference type="RefSeq" id="WP_094092052.1">
    <property type="nucleotide sequence ID" value="NZ_CP016397.1"/>
</dbReference>
<dbReference type="PANTHER" id="PTHR34001">
    <property type="entry name" value="BLL7405 PROTEIN"/>
    <property type="match status" value="1"/>
</dbReference>
<dbReference type="GO" id="GO:0016020">
    <property type="term" value="C:membrane"/>
    <property type="evidence" value="ECO:0007669"/>
    <property type="project" value="UniProtKB-SubCell"/>
</dbReference>